<accession>A0A382NMI1</accession>
<feature type="non-terminal residue" evidence="1">
    <location>
        <position position="1"/>
    </location>
</feature>
<dbReference type="PANTHER" id="PTHR32432:SF4">
    <property type="entry name" value="CELL DIVISION PROTEIN FTSA"/>
    <property type="match status" value="1"/>
</dbReference>
<dbReference type="Gene3D" id="3.30.420.40">
    <property type="match status" value="1"/>
</dbReference>
<protein>
    <recommendedName>
        <fullName evidence="2">SHS2 domain-containing protein</fullName>
    </recommendedName>
</protein>
<dbReference type="EMBL" id="UINC01101458">
    <property type="protein sequence ID" value="SVC62286.1"/>
    <property type="molecule type" value="Genomic_DNA"/>
</dbReference>
<dbReference type="GO" id="GO:0051301">
    <property type="term" value="P:cell division"/>
    <property type="evidence" value="ECO:0007669"/>
    <property type="project" value="TreeGrafter"/>
</dbReference>
<dbReference type="InterPro" id="IPR050696">
    <property type="entry name" value="FtsA/MreB"/>
</dbReference>
<name>A0A382NMI1_9ZZZZ</name>
<reference evidence="1" key="1">
    <citation type="submission" date="2018-05" db="EMBL/GenBank/DDBJ databases">
        <authorList>
            <person name="Lanie J.A."/>
            <person name="Ng W.-L."/>
            <person name="Kazmierczak K.M."/>
            <person name="Andrzejewski T.M."/>
            <person name="Davidsen T.M."/>
            <person name="Wayne K.J."/>
            <person name="Tettelin H."/>
            <person name="Glass J.I."/>
            <person name="Rusch D."/>
            <person name="Podicherti R."/>
            <person name="Tsui H.-C.T."/>
            <person name="Winkler M.E."/>
        </authorList>
    </citation>
    <scope>NUCLEOTIDE SEQUENCE</scope>
</reference>
<evidence type="ECO:0000313" key="1">
    <source>
        <dbReference type="EMBL" id="SVC62286.1"/>
    </source>
</evidence>
<dbReference type="GO" id="GO:0032153">
    <property type="term" value="C:cell division site"/>
    <property type="evidence" value="ECO:0007669"/>
    <property type="project" value="TreeGrafter"/>
</dbReference>
<organism evidence="1">
    <name type="scientific">marine metagenome</name>
    <dbReference type="NCBI Taxonomy" id="408172"/>
    <lineage>
        <taxon>unclassified sequences</taxon>
        <taxon>metagenomes</taxon>
        <taxon>ecological metagenomes</taxon>
    </lineage>
</organism>
<gene>
    <name evidence="1" type="ORF">METZ01_LOCUS315140</name>
</gene>
<sequence>DLGTVCVDMGAGVTSISIFQNNAMVHSDAIPVGGWHVTSDIARGLTTSMRDAERLKTLFGSVVPGDSESQDMIDVPPLGERDASSPNHMPREALAEVVRPRLEETFELIRDRLEEVGFGGSQSMRVVLTGGASQLTGLRELASSILGRQVRLGGPPAVHGLAPSMRGPAFSTCIGLLILAAREGLNEGKGQDQGGRLNRIGYWIRDNF</sequence>
<evidence type="ECO:0008006" key="2">
    <source>
        <dbReference type="Google" id="ProtNLM"/>
    </source>
</evidence>
<dbReference type="InterPro" id="IPR043129">
    <property type="entry name" value="ATPase_NBD"/>
</dbReference>
<dbReference type="Pfam" id="PF14450">
    <property type="entry name" value="FtsA"/>
    <property type="match status" value="1"/>
</dbReference>
<dbReference type="GO" id="GO:0009898">
    <property type="term" value="C:cytoplasmic side of plasma membrane"/>
    <property type="evidence" value="ECO:0007669"/>
    <property type="project" value="TreeGrafter"/>
</dbReference>
<dbReference type="AlphaFoldDB" id="A0A382NMI1"/>
<dbReference type="PANTHER" id="PTHR32432">
    <property type="entry name" value="CELL DIVISION PROTEIN FTSA-RELATED"/>
    <property type="match status" value="1"/>
</dbReference>
<dbReference type="SUPFAM" id="SSF53067">
    <property type="entry name" value="Actin-like ATPase domain"/>
    <property type="match status" value="1"/>
</dbReference>
<proteinExistence type="predicted"/>